<organism evidence="2 3">
    <name type="scientific">Sphingobacterium alkalisoli</name>
    <dbReference type="NCBI Taxonomy" id="1874115"/>
    <lineage>
        <taxon>Bacteria</taxon>
        <taxon>Pseudomonadati</taxon>
        <taxon>Bacteroidota</taxon>
        <taxon>Sphingobacteriia</taxon>
        <taxon>Sphingobacteriales</taxon>
        <taxon>Sphingobacteriaceae</taxon>
        <taxon>Sphingobacterium</taxon>
    </lineage>
</organism>
<dbReference type="Proteomes" id="UP000309872">
    <property type="component" value="Unassembled WGS sequence"/>
</dbReference>
<protein>
    <submittedName>
        <fullName evidence="2">Cyclic nucleotide-binding domain-containing protein</fullName>
    </submittedName>
</protein>
<accession>A0A4U0H227</accession>
<dbReference type="Pfam" id="PF00027">
    <property type="entry name" value="cNMP_binding"/>
    <property type="match status" value="1"/>
</dbReference>
<dbReference type="InterPro" id="IPR014710">
    <property type="entry name" value="RmlC-like_jellyroll"/>
</dbReference>
<dbReference type="InterPro" id="IPR000595">
    <property type="entry name" value="cNMP-bd_dom"/>
</dbReference>
<dbReference type="SUPFAM" id="SSF69593">
    <property type="entry name" value="Glycerol-3-phosphate (1)-acyltransferase"/>
    <property type="match status" value="1"/>
</dbReference>
<reference evidence="2 3" key="1">
    <citation type="submission" date="2019-04" db="EMBL/GenBank/DDBJ databases">
        <title>Sphingobacterium olei sp. nov., isolated from oil-contaminated soil.</title>
        <authorList>
            <person name="Liu B."/>
        </authorList>
    </citation>
    <scope>NUCLEOTIDE SEQUENCE [LARGE SCALE GENOMIC DNA]</scope>
    <source>
        <strain evidence="2 3">Y3L14</strain>
    </source>
</reference>
<gene>
    <name evidence="2" type="ORF">FAZ19_11100</name>
</gene>
<dbReference type="InterPro" id="IPR018490">
    <property type="entry name" value="cNMP-bd_dom_sf"/>
</dbReference>
<dbReference type="CDD" id="cd00038">
    <property type="entry name" value="CAP_ED"/>
    <property type="match status" value="1"/>
</dbReference>
<evidence type="ECO:0000313" key="3">
    <source>
        <dbReference type="Proteomes" id="UP000309872"/>
    </source>
</evidence>
<proteinExistence type="predicted"/>
<name>A0A4U0H227_9SPHI</name>
<dbReference type="Gene3D" id="2.60.120.10">
    <property type="entry name" value="Jelly Rolls"/>
    <property type="match status" value="1"/>
</dbReference>
<evidence type="ECO:0000259" key="1">
    <source>
        <dbReference type="PROSITE" id="PS50042"/>
    </source>
</evidence>
<dbReference type="PROSITE" id="PS50042">
    <property type="entry name" value="CNMP_BINDING_3"/>
    <property type="match status" value="1"/>
</dbReference>
<keyword evidence="3" id="KW-1185">Reference proteome</keyword>
<dbReference type="SUPFAM" id="SSF51206">
    <property type="entry name" value="cAMP-binding domain-like"/>
    <property type="match status" value="1"/>
</dbReference>
<comment type="caution">
    <text evidence="2">The sequence shown here is derived from an EMBL/GenBank/DDBJ whole genome shotgun (WGS) entry which is preliminary data.</text>
</comment>
<feature type="domain" description="Cyclic nucleotide-binding" evidence="1">
    <location>
        <begin position="172"/>
        <end position="248"/>
    </location>
</feature>
<dbReference type="RefSeq" id="WP_136820796.1">
    <property type="nucleotide sequence ID" value="NZ_BMJX01000003.1"/>
</dbReference>
<sequence length="646" mass="74864">MIIDLAYLKNYFPDGQLITMNEKDYVSRAHQKIEYIHWLIEGSISFIMVLDERFPAVEVCEFAIEMFPIGWNGLELDSRNTKDIIVSSPQATFYRVPLNNEHSFLHTIKDFQLQQHVCKIQYNLLKEALFWQRKVLSRNEYVPKGAVLAPYKANEEPINSGELTLFFKKSPFFGLFDDEILAKLAQHACRKTYELKDVVCCQDSLSDGIYILGEGKLSLKRYEDKRTLSQWSVQNAGYVVGWSTYFGEPEFCTIEAVQSTKLYFVSWSSVFDLIEKDEKMKFIFYVRMNWLIDNYINAAFVRYLSFNFNYDELTIRYLIRQNQTLIHVSSELHKIPHLLRNKMTKSLAINILQDLLVRGQAKERRLASMCLELMKATIGEVNFLHQLQKVYTTVTDSLASKSELEIRKDCAIETQNLCNLFNFEVEGYTNLPESTGNIVIYNHLINDPAYTLNNNFQITLDSHFISAEILYRKYNDPGIRVVRIAQSQEFAHQNYYEKLGYINVATSHSAVSSLDKQDQMNELFFDEAIATLDKGYNLIISPEGTSYRTEDDIPGPFKIGAFKLALMKDPEPFIVPIILLNFDKKADGAPKYCKILPAFRISEHPSFKGVENIKDFVRDYHIEFKGEVKKLKEQIQSASNKKMYAD</sequence>
<dbReference type="OrthoDB" id="9790057at2"/>
<dbReference type="AlphaFoldDB" id="A0A4U0H227"/>
<dbReference type="EMBL" id="SUKA01000003">
    <property type="protein sequence ID" value="TJY65667.1"/>
    <property type="molecule type" value="Genomic_DNA"/>
</dbReference>
<evidence type="ECO:0000313" key="2">
    <source>
        <dbReference type="EMBL" id="TJY65667.1"/>
    </source>
</evidence>